<feature type="signal peptide" evidence="1">
    <location>
        <begin position="1"/>
        <end position="36"/>
    </location>
</feature>
<evidence type="ECO:0000259" key="2">
    <source>
        <dbReference type="Pfam" id="PF02225"/>
    </source>
</evidence>
<dbReference type="AlphaFoldDB" id="A0A3M0JF98"/>
<evidence type="ECO:0000313" key="4">
    <source>
        <dbReference type="Proteomes" id="UP000269221"/>
    </source>
</evidence>
<dbReference type="InterPro" id="IPR003137">
    <property type="entry name" value="PA_domain"/>
</dbReference>
<dbReference type="STRING" id="333673.A0A3M0JF98"/>
<gene>
    <name evidence="3" type="ORF">DUI87_23926</name>
</gene>
<keyword evidence="1" id="KW-0732">Signal</keyword>
<evidence type="ECO:0000313" key="3">
    <source>
        <dbReference type="EMBL" id="RMB99671.1"/>
    </source>
</evidence>
<dbReference type="SUPFAM" id="SSF52025">
    <property type="entry name" value="PA domain"/>
    <property type="match status" value="1"/>
</dbReference>
<organism evidence="3 4">
    <name type="scientific">Hirundo rustica rustica</name>
    <dbReference type="NCBI Taxonomy" id="333673"/>
    <lineage>
        <taxon>Eukaryota</taxon>
        <taxon>Metazoa</taxon>
        <taxon>Chordata</taxon>
        <taxon>Craniata</taxon>
        <taxon>Vertebrata</taxon>
        <taxon>Euteleostomi</taxon>
        <taxon>Archelosauria</taxon>
        <taxon>Archosauria</taxon>
        <taxon>Dinosauria</taxon>
        <taxon>Saurischia</taxon>
        <taxon>Theropoda</taxon>
        <taxon>Coelurosauria</taxon>
        <taxon>Aves</taxon>
        <taxon>Neognathae</taxon>
        <taxon>Neoaves</taxon>
        <taxon>Telluraves</taxon>
        <taxon>Australaves</taxon>
        <taxon>Passeriformes</taxon>
        <taxon>Sylvioidea</taxon>
        <taxon>Hirundinidae</taxon>
        <taxon>Hirundo</taxon>
    </lineage>
</organism>
<accession>A0A3M0JF98</accession>
<dbReference type="InterPro" id="IPR046450">
    <property type="entry name" value="PA_dom_sf"/>
</dbReference>
<comment type="caution">
    <text evidence="3">The sequence shown here is derived from an EMBL/GenBank/DDBJ whole genome shotgun (WGS) entry which is preliminary data.</text>
</comment>
<dbReference type="Proteomes" id="UP000269221">
    <property type="component" value="Unassembled WGS sequence"/>
</dbReference>
<feature type="chain" id="PRO_5018326165" description="PA domain-containing protein" evidence="1">
    <location>
        <begin position="37"/>
        <end position="181"/>
    </location>
</feature>
<name>A0A3M0JF98_HIRRU</name>
<reference evidence="3 4" key="1">
    <citation type="submission" date="2018-07" db="EMBL/GenBank/DDBJ databases">
        <title>A high quality draft genome assembly of the barn swallow (H. rustica rustica).</title>
        <authorList>
            <person name="Formenti G."/>
            <person name="Chiara M."/>
            <person name="Poveda L."/>
            <person name="Francoijs K.-J."/>
            <person name="Bonisoli-Alquati A."/>
            <person name="Canova L."/>
            <person name="Gianfranceschi L."/>
            <person name="Horner D.S."/>
            <person name="Saino N."/>
        </authorList>
    </citation>
    <scope>NUCLEOTIDE SEQUENCE [LARGE SCALE GENOMIC DNA]</scope>
    <source>
        <strain evidence="3">Chelidonia</strain>
        <tissue evidence="3">Blood</tissue>
    </source>
</reference>
<evidence type="ECO:0000256" key="1">
    <source>
        <dbReference type="SAM" id="SignalP"/>
    </source>
</evidence>
<dbReference type="CDD" id="cd02122">
    <property type="entry name" value="PA_GRAIL_like"/>
    <property type="match status" value="1"/>
</dbReference>
<dbReference type="OrthoDB" id="5357315at2759"/>
<dbReference type="Pfam" id="PF02225">
    <property type="entry name" value="PA"/>
    <property type="match status" value="1"/>
</dbReference>
<feature type="domain" description="PA" evidence="2">
    <location>
        <begin position="91"/>
        <end position="148"/>
    </location>
</feature>
<protein>
    <recommendedName>
        <fullName evidence="2">PA domain-containing protein</fullName>
    </recommendedName>
</protein>
<keyword evidence="4" id="KW-1185">Reference proteome</keyword>
<proteinExistence type="predicted"/>
<dbReference type="EMBL" id="QRBI01000148">
    <property type="protein sequence ID" value="RMB99671.1"/>
    <property type="molecule type" value="Genomic_DNA"/>
</dbReference>
<dbReference type="Gene3D" id="3.50.30.30">
    <property type="match status" value="1"/>
</dbReference>
<sequence length="181" mass="19656">MKMAMSVIQACRSLALSTWLLSFCFVHLLCLDFTVAEKEEWYTAFVNITYADPAAGSAELRSEKSECGRYGEQSPKQDARGQVALSASPFDMYACDPGTRFNAPAPGKSWVALIPRGNCTYKDKIRHAAAQNASAVVIYNVGSSNANETITMPHAVGSWVVGSQHVLVSENPVKTQSFKIA</sequence>